<feature type="region of interest" description="Disordered" evidence="2">
    <location>
        <begin position="477"/>
        <end position="585"/>
    </location>
</feature>
<organism evidence="4 5">
    <name type="scientific">Kwoniella heveanensis BCC8398</name>
    <dbReference type="NCBI Taxonomy" id="1296120"/>
    <lineage>
        <taxon>Eukaryota</taxon>
        <taxon>Fungi</taxon>
        <taxon>Dikarya</taxon>
        <taxon>Basidiomycota</taxon>
        <taxon>Agaricomycotina</taxon>
        <taxon>Tremellomycetes</taxon>
        <taxon>Tremellales</taxon>
        <taxon>Cryptococcaceae</taxon>
        <taxon>Kwoniella</taxon>
    </lineage>
</organism>
<evidence type="ECO:0000313" key="4">
    <source>
        <dbReference type="EMBL" id="OCF31095.1"/>
    </source>
</evidence>
<sequence>MALTSSTTAVPSERCDPYPHRPTSRRFTHQPGHQLTTRPLATFPQASGAPSSSTLAIGIPTGVVARRSNAHEATRNTGRYQPSRGAQRDAKYSRKLAAAAAGAQTPVPAASARSKNSSSSEHAHTRGSSGTTMQKDHQYERRAIVHPKKQEYPTSARSQLHVVSRDPPSNERLMERIRKEQIAAVQAARKEHQETLALRAKKEEEERRKVRRIQLQVFVHARPTHCEWDDCQAVLNSWALLEKHLHHAHLHPRHQPSFSASNPDLKPDPAPGLVRCRWQGCSEAFENREACYRHALTGHMGSFAARCPFNCLFQGPSFPSLMAHISRRHPDATPDDFVPGLIHFPPSIPPLSSLFQLPQPSAYEVVHWLKPIRPYSEGIGHRSRKMIMRNCMKGRYPRVDAYEDKRGAGAAIKAIIENAKRLNHVPPYSAVSVKIEGDQELDRIGGDGDVEDEEPGTARTIVELVDVQKSAKSATEAAKLEHSDLYHRETESASTLYASDSGDTLTTESTGRGPKKRRKRNSISISERSASTSVSSSSGIAAEEHKGQARHVGDAGNLSPREERMKRRRLRSRIGDGKTSQGETP</sequence>
<dbReference type="EMBL" id="KI669513">
    <property type="protein sequence ID" value="OCF31095.1"/>
    <property type="molecule type" value="Genomic_DNA"/>
</dbReference>
<keyword evidence="5" id="KW-1185">Reference proteome</keyword>
<feature type="compositionally biased region" description="Low complexity" evidence="2">
    <location>
        <begin position="522"/>
        <end position="541"/>
    </location>
</feature>
<dbReference type="AlphaFoldDB" id="A0A1B9GJH4"/>
<feature type="domain" description="C2H2-type" evidence="3">
    <location>
        <begin position="226"/>
        <end position="249"/>
    </location>
</feature>
<feature type="compositionally biased region" description="Polar residues" evidence="2">
    <location>
        <begin position="31"/>
        <end position="55"/>
    </location>
</feature>
<dbReference type="PROSITE" id="PS00028">
    <property type="entry name" value="ZINC_FINGER_C2H2_1"/>
    <property type="match status" value="2"/>
</dbReference>
<reference evidence="5" key="2">
    <citation type="submission" date="2013-12" db="EMBL/GenBank/DDBJ databases">
        <title>Evolution of pathogenesis and genome organization in the Tremellales.</title>
        <authorList>
            <person name="Cuomo C."/>
            <person name="Litvintseva A."/>
            <person name="Heitman J."/>
            <person name="Chen Y."/>
            <person name="Sun S."/>
            <person name="Springer D."/>
            <person name="Dromer F."/>
            <person name="Young S."/>
            <person name="Zeng Q."/>
            <person name="Chapman S."/>
            <person name="Gujja S."/>
            <person name="Saif S."/>
            <person name="Birren B."/>
        </authorList>
    </citation>
    <scope>NUCLEOTIDE SEQUENCE [LARGE SCALE GENOMIC DNA]</scope>
    <source>
        <strain evidence="5">BCC8398</strain>
    </source>
</reference>
<dbReference type="SMART" id="SM00355">
    <property type="entry name" value="ZnF_C2H2"/>
    <property type="match status" value="3"/>
</dbReference>
<feature type="coiled-coil region" evidence="1">
    <location>
        <begin position="170"/>
        <end position="205"/>
    </location>
</feature>
<dbReference type="OrthoDB" id="2576496at2759"/>
<feature type="domain" description="C2H2-type" evidence="3">
    <location>
        <begin position="276"/>
        <end position="299"/>
    </location>
</feature>
<feature type="compositionally biased region" description="Basic and acidic residues" evidence="2">
    <location>
        <begin position="134"/>
        <end position="151"/>
    </location>
</feature>
<evidence type="ECO:0000259" key="3">
    <source>
        <dbReference type="PROSITE" id="PS00028"/>
    </source>
</evidence>
<feature type="compositionally biased region" description="Low complexity" evidence="2">
    <location>
        <begin position="97"/>
        <end position="120"/>
    </location>
</feature>
<accession>A0A1B9GJH4</accession>
<evidence type="ECO:0000256" key="2">
    <source>
        <dbReference type="SAM" id="MobiDB-lite"/>
    </source>
</evidence>
<feature type="compositionally biased region" description="Basic and acidic residues" evidence="2">
    <location>
        <begin position="478"/>
        <end position="491"/>
    </location>
</feature>
<keyword evidence="1" id="KW-0175">Coiled coil</keyword>
<feature type="compositionally biased region" description="Polar residues" evidence="2">
    <location>
        <begin position="492"/>
        <end position="510"/>
    </location>
</feature>
<gene>
    <name evidence="4" type="ORF">I316_07226</name>
</gene>
<dbReference type="Proteomes" id="UP000092666">
    <property type="component" value="Unassembled WGS sequence"/>
</dbReference>
<feature type="compositionally biased region" description="Basic and acidic residues" evidence="2">
    <location>
        <begin position="542"/>
        <end position="553"/>
    </location>
</feature>
<dbReference type="InterPro" id="IPR013087">
    <property type="entry name" value="Znf_C2H2_type"/>
</dbReference>
<proteinExistence type="predicted"/>
<protein>
    <recommendedName>
        <fullName evidence="3">C2H2-type domain-containing protein</fullName>
    </recommendedName>
</protein>
<feature type="region of interest" description="Disordered" evidence="2">
    <location>
        <begin position="1"/>
        <end position="169"/>
    </location>
</feature>
<name>A0A1B9GJH4_9TREE</name>
<reference evidence="4 5" key="1">
    <citation type="submission" date="2013-07" db="EMBL/GenBank/DDBJ databases">
        <title>The Genome Sequence of Cryptococcus heveanensis BCC8398.</title>
        <authorList>
            <consortium name="The Broad Institute Genome Sequencing Platform"/>
            <person name="Cuomo C."/>
            <person name="Litvintseva A."/>
            <person name="Chen Y."/>
            <person name="Heitman J."/>
            <person name="Sun S."/>
            <person name="Springer D."/>
            <person name="Dromer F."/>
            <person name="Young S.K."/>
            <person name="Zeng Q."/>
            <person name="Gargeya S."/>
            <person name="Fitzgerald M."/>
            <person name="Abouelleil A."/>
            <person name="Alvarado L."/>
            <person name="Berlin A.M."/>
            <person name="Chapman S.B."/>
            <person name="Dewar J."/>
            <person name="Goldberg J."/>
            <person name="Griggs A."/>
            <person name="Gujja S."/>
            <person name="Hansen M."/>
            <person name="Howarth C."/>
            <person name="Imamovic A."/>
            <person name="Larimer J."/>
            <person name="McCowan C."/>
            <person name="Murphy C."/>
            <person name="Pearson M."/>
            <person name="Priest M."/>
            <person name="Roberts A."/>
            <person name="Saif S."/>
            <person name="Shea T."/>
            <person name="Sykes S."/>
            <person name="Wortman J."/>
            <person name="Nusbaum C."/>
            <person name="Birren B."/>
        </authorList>
    </citation>
    <scope>NUCLEOTIDE SEQUENCE [LARGE SCALE GENOMIC DNA]</scope>
    <source>
        <strain evidence="4 5">BCC8398</strain>
    </source>
</reference>
<evidence type="ECO:0000313" key="5">
    <source>
        <dbReference type="Proteomes" id="UP000092666"/>
    </source>
</evidence>
<feature type="compositionally biased region" description="Polar residues" evidence="2">
    <location>
        <begin position="1"/>
        <end position="10"/>
    </location>
</feature>
<dbReference type="STRING" id="1296120.A0A1B9GJH4"/>
<evidence type="ECO:0000256" key="1">
    <source>
        <dbReference type="SAM" id="Coils"/>
    </source>
</evidence>